<dbReference type="Gene3D" id="3.30.160.810">
    <property type="match status" value="1"/>
</dbReference>
<evidence type="ECO:0000256" key="1">
    <source>
        <dbReference type="ARBA" id="ARBA00006540"/>
    </source>
</evidence>
<sequence>MSDAKIALDAFYGVKAGMTRVFDENGNHIPVTVIKLIPNLITQVKTADKDGYTAYQIGYGEKREALLNKPNKGILAKAGVSQNVTRFSEIKADAVDAANLGKEIETTAFAAGSYVDVTGESKGKGFAGVMKRYNFRGGPASHGSHFHRRVGSIGNRATPGRVFRGKKMPGHMGTDTKTVQNIVVVEVNPAKGYLLLKGSVPGGKEGFIKISKALKKA</sequence>
<reference evidence="10 11" key="1">
    <citation type="submission" date="2018-01" db="EMBL/GenBank/DDBJ databases">
        <title>Complete genome sequence of Bacteriovorax stolpii DSM12778.</title>
        <authorList>
            <person name="Tang B."/>
            <person name="Chang J."/>
        </authorList>
    </citation>
    <scope>NUCLEOTIDE SEQUENCE [LARGE SCALE GENOMIC DNA]</scope>
    <source>
        <strain evidence="10 11">DSM 12778</strain>
    </source>
</reference>
<dbReference type="GO" id="GO:0006412">
    <property type="term" value="P:translation"/>
    <property type="evidence" value="ECO:0007669"/>
    <property type="project" value="UniProtKB-UniRule"/>
</dbReference>
<evidence type="ECO:0000313" key="11">
    <source>
        <dbReference type="Proteomes" id="UP000235584"/>
    </source>
</evidence>
<evidence type="ECO:0000256" key="7">
    <source>
        <dbReference type="HAMAP-Rule" id="MF_01325"/>
    </source>
</evidence>
<keyword evidence="2 7" id="KW-0699">rRNA-binding</keyword>
<dbReference type="Pfam" id="PF00297">
    <property type="entry name" value="Ribosomal_L3"/>
    <property type="match status" value="1"/>
</dbReference>
<dbReference type="PANTHER" id="PTHR11229">
    <property type="entry name" value="50S RIBOSOMAL PROTEIN L3"/>
    <property type="match status" value="1"/>
</dbReference>
<keyword evidence="3 7" id="KW-0694">RNA-binding</keyword>
<comment type="similarity">
    <text evidence="1 7 8">Belongs to the universal ribosomal protein uL3 family.</text>
</comment>
<dbReference type="GO" id="GO:0003735">
    <property type="term" value="F:structural constituent of ribosome"/>
    <property type="evidence" value="ECO:0007669"/>
    <property type="project" value="UniProtKB-UniRule"/>
</dbReference>
<name>A0A2K9NWW9_BACTC</name>
<comment type="subunit">
    <text evidence="7 9">Part of the 50S ribosomal subunit. Forms a cluster with proteins L14 and L19.</text>
</comment>
<dbReference type="GO" id="GO:0019843">
    <property type="term" value="F:rRNA binding"/>
    <property type="evidence" value="ECO:0007669"/>
    <property type="project" value="UniProtKB-UniRule"/>
</dbReference>
<evidence type="ECO:0000256" key="8">
    <source>
        <dbReference type="RuleBase" id="RU003905"/>
    </source>
</evidence>
<evidence type="ECO:0000313" key="10">
    <source>
        <dbReference type="EMBL" id="AUN99990.1"/>
    </source>
</evidence>
<accession>A0A2K9NWW9</accession>
<dbReference type="InterPro" id="IPR019926">
    <property type="entry name" value="Ribosomal_uL3_CS"/>
</dbReference>
<dbReference type="EMBL" id="CP025704">
    <property type="protein sequence ID" value="AUN99990.1"/>
    <property type="molecule type" value="Genomic_DNA"/>
</dbReference>
<evidence type="ECO:0000256" key="4">
    <source>
        <dbReference type="ARBA" id="ARBA00022980"/>
    </source>
</evidence>
<dbReference type="OrthoDB" id="5291088at2"/>
<dbReference type="InterPro" id="IPR000597">
    <property type="entry name" value="Ribosomal_uL3"/>
</dbReference>
<dbReference type="RefSeq" id="WP_102245279.1">
    <property type="nucleotide sequence ID" value="NZ_CP025704.1"/>
</dbReference>
<protein>
    <recommendedName>
        <fullName evidence="6 7">Large ribosomal subunit protein uL3</fullName>
    </recommendedName>
</protein>
<dbReference type="PANTHER" id="PTHR11229:SF16">
    <property type="entry name" value="LARGE RIBOSOMAL SUBUNIT PROTEIN UL3C"/>
    <property type="match status" value="1"/>
</dbReference>
<evidence type="ECO:0000256" key="9">
    <source>
        <dbReference type="RuleBase" id="RU003906"/>
    </source>
</evidence>
<evidence type="ECO:0000256" key="5">
    <source>
        <dbReference type="ARBA" id="ARBA00023274"/>
    </source>
</evidence>
<keyword evidence="4 7" id="KW-0689">Ribosomal protein</keyword>
<evidence type="ECO:0000256" key="2">
    <source>
        <dbReference type="ARBA" id="ARBA00022730"/>
    </source>
</evidence>
<dbReference type="GO" id="GO:0022625">
    <property type="term" value="C:cytosolic large ribosomal subunit"/>
    <property type="evidence" value="ECO:0007669"/>
    <property type="project" value="TreeGrafter"/>
</dbReference>
<evidence type="ECO:0000256" key="6">
    <source>
        <dbReference type="ARBA" id="ARBA00035243"/>
    </source>
</evidence>
<gene>
    <name evidence="7" type="primary">rplC</name>
    <name evidence="10" type="ORF">C0V70_18125</name>
</gene>
<evidence type="ECO:0000256" key="3">
    <source>
        <dbReference type="ARBA" id="ARBA00022884"/>
    </source>
</evidence>
<keyword evidence="5 7" id="KW-0687">Ribonucleoprotein</keyword>
<dbReference type="Proteomes" id="UP000235584">
    <property type="component" value="Chromosome"/>
</dbReference>
<dbReference type="PROSITE" id="PS00474">
    <property type="entry name" value="RIBOSOMAL_L3"/>
    <property type="match status" value="1"/>
</dbReference>
<dbReference type="InterPro" id="IPR019927">
    <property type="entry name" value="Ribosomal_uL3_bac/org-type"/>
</dbReference>
<organism evidence="10 11">
    <name type="scientific">Bacteriovorax stolpii</name>
    <name type="common">Bdellovibrio stolpii</name>
    <dbReference type="NCBI Taxonomy" id="960"/>
    <lineage>
        <taxon>Bacteria</taxon>
        <taxon>Pseudomonadati</taxon>
        <taxon>Bdellovibrionota</taxon>
        <taxon>Bacteriovoracia</taxon>
        <taxon>Bacteriovoracales</taxon>
        <taxon>Bacteriovoracaceae</taxon>
        <taxon>Bacteriovorax</taxon>
    </lineage>
</organism>
<dbReference type="InterPro" id="IPR009000">
    <property type="entry name" value="Transl_B-barrel_sf"/>
</dbReference>
<dbReference type="HAMAP" id="MF_01325_B">
    <property type="entry name" value="Ribosomal_uL3_B"/>
    <property type="match status" value="1"/>
</dbReference>
<proteinExistence type="inferred from homology"/>
<dbReference type="KEGG" id="bsto:C0V70_18125"/>
<dbReference type="NCBIfam" id="TIGR03625">
    <property type="entry name" value="L3_bact"/>
    <property type="match status" value="1"/>
</dbReference>
<dbReference type="AlphaFoldDB" id="A0A2K9NWW9"/>
<keyword evidence="11" id="KW-1185">Reference proteome</keyword>
<comment type="function">
    <text evidence="7 9">One of the primary rRNA binding proteins, it binds directly near the 3'-end of the 23S rRNA, where it nucleates assembly of the 50S subunit.</text>
</comment>
<dbReference type="FunFam" id="2.40.30.10:FF:000004">
    <property type="entry name" value="50S ribosomal protein L3"/>
    <property type="match status" value="1"/>
</dbReference>
<dbReference type="SUPFAM" id="SSF50447">
    <property type="entry name" value="Translation proteins"/>
    <property type="match status" value="1"/>
</dbReference>
<dbReference type="Gene3D" id="2.40.30.10">
    <property type="entry name" value="Translation factors"/>
    <property type="match status" value="1"/>
</dbReference>